<dbReference type="Pfam" id="PF07748">
    <property type="entry name" value="Glyco_hydro_38C"/>
    <property type="match status" value="1"/>
</dbReference>
<evidence type="ECO:0000313" key="6">
    <source>
        <dbReference type="EMBL" id="SFG45088.1"/>
    </source>
</evidence>
<reference evidence="6 7" key="1">
    <citation type="submission" date="2016-10" db="EMBL/GenBank/DDBJ databases">
        <authorList>
            <person name="de Groot N.N."/>
        </authorList>
    </citation>
    <scope>NUCLEOTIDE SEQUENCE [LARGE SCALE GENOMIC DNA]</scope>
    <source>
        <strain evidence="6 7">DSM 44945</strain>
    </source>
</reference>
<dbReference type="SUPFAM" id="SSF88688">
    <property type="entry name" value="Families 57/38 glycoside transferase middle domain"/>
    <property type="match status" value="1"/>
</dbReference>
<keyword evidence="7" id="KW-1185">Reference proteome</keyword>
<evidence type="ECO:0000313" key="7">
    <source>
        <dbReference type="Proteomes" id="UP000198661"/>
    </source>
</evidence>
<keyword evidence="3 6" id="KW-0378">Hydrolase</keyword>
<keyword evidence="2" id="KW-0479">Metal-binding</keyword>
<evidence type="ECO:0000256" key="2">
    <source>
        <dbReference type="ARBA" id="ARBA00022723"/>
    </source>
</evidence>
<organism evidence="6 7">
    <name type="scientific">Planifilum fulgidum</name>
    <dbReference type="NCBI Taxonomy" id="201973"/>
    <lineage>
        <taxon>Bacteria</taxon>
        <taxon>Bacillati</taxon>
        <taxon>Bacillota</taxon>
        <taxon>Bacilli</taxon>
        <taxon>Bacillales</taxon>
        <taxon>Thermoactinomycetaceae</taxon>
        <taxon>Planifilum</taxon>
    </lineage>
</organism>
<dbReference type="Gene3D" id="2.70.98.30">
    <property type="entry name" value="Golgi alpha-mannosidase II, domain 4"/>
    <property type="match status" value="1"/>
</dbReference>
<dbReference type="InterPro" id="IPR011682">
    <property type="entry name" value="Glyco_hydro_38_C"/>
</dbReference>
<dbReference type="Pfam" id="PF17677">
    <property type="entry name" value="Glyco_hydro38C2"/>
    <property type="match status" value="1"/>
</dbReference>
<dbReference type="Gene3D" id="3.20.110.10">
    <property type="entry name" value="Glycoside hydrolase 38, N terminal domain"/>
    <property type="match status" value="1"/>
</dbReference>
<keyword evidence="4" id="KW-0326">Glycosidase</keyword>
<dbReference type="GO" id="GO:0004559">
    <property type="term" value="F:alpha-mannosidase activity"/>
    <property type="evidence" value="ECO:0007669"/>
    <property type="project" value="InterPro"/>
</dbReference>
<dbReference type="InterPro" id="IPR000602">
    <property type="entry name" value="Glyco_hydro_38_N"/>
</dbReference>
<dbReference type="InterPro" id="IPR011013">
    <property type="entry name" value="Gal_mutarotase_sf_dom"/>
</dbReference>
<dbReference type="Pfam" id="PF01074">
    <property type="entry name" value="Glyco_hydro_38N"/>
    <property type="match status" value="1"/>
</dbReference>
<dbReference type="GO" id="GO:0006013">
    <property type="term" value="P:mannose metabolic process"/>
    <property type="evidence" value="ECO:0007669"/>
    <property type="project" value="InterPro"/>
</dbReference>
<dbReference type="InterPro" id="IPR028995">
    <property type="entry name" value="Glyco_hydro_57/38_cen_sf"/>
</dbReference>
<name>A0A1I2RX09_9BACL</name>
<dbReference type="NCBIfam" id="NF007331">
    <property type="entry name" value="PRK09819.1"/>
    <property type="match status" value="1"/>
</dbReference>
<dbReference type="Gene3D" id="1.20.1270.50">
    <property type="entry name" value="Glycoside hydrolase family 38, central domain"/>
    <property type="match status" value="1"/>
</dbReference>
<evidence type="ECO:0000256" key="4">
    <source>
        <dbReference type="ARBA" id="ARBA00023295"/>
    </source>
</evidence>
<dbReference type="SUPFAM" id="SSF74650">
    <property type="entry name" value="Galactose mutarotase-like"/>
    <property type="match status" value="1"/>
</dbReference>
<evidence type="ECO:0000259" key="5">
    <source>
        <dbReference type="SMART" id="SM00872"/>
    </source>
</evidence>
<gene>
    <name evidence="6" type="ORF">SAMN04488025_13520</name>
</gene>
<dbReference type="InterPro" id="IPR041147">
    <property type="entry name" value="GH38_C"/>
</dbReference>
<dbReference type="SMART" id="SM00872">
    <property type="entry name" value="Alpha-mann_mid"/>
    <property type="match status" value="1"/>
</dbReference>
<dbReference type="GO" id="GO:0009313">
    <property type="term" value="P:oligosaccharide catabolic process"/>
    <property type="evidence" value="ECO:0007669"/>
    <property type="project" value="TreeGrafter"/>
</dbReference>
<dbReference type="Proteomes" id="UP000198661">
    <property type="component" value="Unassembled WGS sequence"/>
</dbReference>
<dbReference type="SUPFAM" id="SSF88713">
    <property type="entry name" value="Glycoside hydrolase/deacetylase"/>
    <property type="match status" value="1"/>
</dbReference>
<accession>A0A1I2RX09</accession>
<dbReference type="OrthoDB" id="9764050at2"/>
<dbReference type="PANTHER" id="PTHR46017:SF2">
    <property type="entry name" value="MANNOSYLGLYCERATE HYDROLASE"/>
    <property type="match status" value="1"/>
</dbReference>
<dbReference type="Gene3D" id="2.60.40.1180">
    <property type="entry name" value="Golgi alpha-mannosidase II"/>
    <property type="match status" value="1"/>
</dbReference>
<comment type="similarity">
    <text evidence="1">Belongs to the glycosyl hydrolase 38 family.</text>
</comment>
<dbReference type="GO" id="GO:0046872">
    <property type="term" value="F:metal ion binding"/>
    <property type="evidence" value="ECO:0007669"/>
    <property type="project" value="UniProtKB-KW"/>
</dbReference>
<dbReference type="InterPro" id="IPR015341">
    <property type="entry name" value="Glyco_hydro_38_cen"/>
</dbReference>
<dbReference type="InterPro" id="IPR013780">
    <property type="entry name" value="Glyco_hydro_b"/>
</dbReference>
<dbReference type="PANTHER" id="PTHR46017">
    <property type="entry name" value="ALPHA-MANNOSIDASE 2C1"/>
    <property type="match status" value="1"/>
</dbReference>
<evidence type="ECO:0000256" key="3">
    <source>
        <dbReference type="ARBA" id="ARBA00022801"/>
    </source>
</evidence>
<evidence type="ECO:0000256" key="1">
    <source>
        <dbReference type="ARBA" id="ARBA00009792"/>
    </source>
</evidence>
<dbReference type="InterPro" id="IPR027291">
    <property type="entry name" value="Glyco_hydro_38_N_sf"/>
</dbReference>
<dbReference type="AlphaFoldDB" id="A0A1I2RX09"/>
<dbReference type="CDD" id="cd10815">
    <property type="entry name" value="GH38N_AMII_EcMngB_like"/>
    <property type="match status" value="1"/>
</dbReference>
<dbReference type="InterPro" id="IPR037094">
    <property type="entry name" value="Glyco_hydro_38_cen_sf"/>
</dbReference>
<protein>
    <submittedName>
        <fullName evidence="6">Mannosylglycerate hydrolase</fullName>
    </submittedName>
</protein>
<sequence>MKRFVHVIPHVHWDREWYFSAEESRIYLVHDMEEILQVLESDPDYPHFLLDGQTVLLEDYLAVKPENRERIRRLVERGKLIIGPWYTQTDEMVVGGESIVRNLLYGLKDCREFGEPMAIGYLPDSFGQTAQLPQILNGFGIRRAVIWRGLSERHGTDRTEFYWVSDDGSKVLVLWLPLGYAIGKYLPVEETELKKRMDAYFAELDRRASTDHIVIPNGHDQMPIQRNISEVIAKLKALYPERHFFLSRYEDVFDEVEKQEHLPVVRGELLDGKYMRVHRSIYSTRMDIKAANARLESKVTHLLEPLAAIASTLGFPYEHGLMEQIWKEMLKNHAHDSIGCCCSDAVHRDILSRFANAEERANRLLAFYMRRIAEAVPSDRSRDKLVVFNTLPFERDEPIEAEVTTRWPAFELVDGDGKAIDFEVVDEREVDPGLVDRQLVHHENYDPFFRYTIHFRDRIPAMGYKAYWIRKASRMNRKAPEPVDRIETDCYRITVNDNGTLNIYDKRLKRLFPEVLRLEDTGDDGDEYDFSPLPGDAVIDSREVKATWSLRQNRHFAWADIRYRLPVPRDRESRKAKRRDGSVDVALRLTIPVSEPIIDLRIELDNRAKDHRLRLHVPTGIEADRSTADQPFGVIERPVVDEAIHVWEDEGWAERPDPIYPMLSYVGLSDERGGVAVLTDSSREYEIVGDSRDTIAVTLFRSVGVLGKEELLRRPGRPSGIKMETPDAQMLGKIRLHLALTTHPGMTKQAKVAQRAKRFLTPLCTYHKMPFNAIKLHPPAVTAPKEYSLLVQLDEDAVVSAVKRREDGRGIILRFYNPTSRETFASFHWKGPLQSVCRTRLDERPVSSLEHHRGRFSVPVKPNEVQTVSVFDRSGAD</sequence>
<dbReference type="EMBL" id="FOOK01000035">
    <property type="protein sequence ID" value="SFG45088.1"/>
    <property type="molecule type" value="Genomic_DNA"/>
</dbReference>
<dbReference type="STRING" id="201973.SAMN04488025_13520"/>
<dbReference type="Gene3D" id="2.60.40.2220">
    <property type="match status" value="1"/>
</dbReference>
<dbReference type="Pfam" id="PF09261">
    <property type="entry name" value="Alpha-mann_mid"/>
    <property type="match status" value="1"/>
</dbReference>
<feature type="domain" description="Glycoside hydrolase family 38 central" evidence="5">
    <location>
        <begin position="276"/>
        <end position="354"/>
    </location>
</feature>
<proteinExistence type="inferred from homology"/>
<dbReference type="RefSeq" id="WP_092040854.1">
    <property type="nucleotide sequence ID" value="NZ_FOOK01000035.1"/>
</dbReference>
<dbReference type="InterPro" id="IPR011330">
    <property type="entry name" value="Glyco_hydro/deAcase_b/a-brl"/>
</dbReference>
<dbReference type="GO" id="GO:0030246">
    <property type="term" value="F:carbohydrate binding"/>
    <property type="evidence" value="ECO:0007669"/>
    <property type="project" value="InterPro"/>
</dbReference>